<keyword evidence="7" id="KW-1185">Reference proteome</keyword>
<keyword evidence="2 6" id="KW-0808">Transferase</keyword>
<dbReference type="OrthoDB" id="5290997at2"/>
<evidence type="ECO:0000256" key="1">
    <source>
        <dbReference type="ARBA" id="ARBA00005189"/>
    </source>
</evidence>
<dbReference type="GO" id="GO:0003841">
    <property type="term" value="F:1-acylglycerol-3-phosphate O-acyltransferase activity"/>
    <property type="evidence" value="ECO:0007669"/>
    <property type="project" value="TreeGrafter"/>
</dbReference>
<feature type="transmembrane region" description="Helical" evidence="4">
    <location>
        <begin position="12"/>
        <end position="35"/>
    </location>
</feature>
<dbReference type="AlphaFoldDB" id="A0A502FSY5"/>
<evidence type="ECO:0000313" key="7">
    <source>
        <dbReference type="Proteomes" id="UP000319931"/>
    </source>
</evidence>
<proteinExistence type="predicted"/>
<dbReference type="EMBL" id="RCZC01000003">
    <property type="protein sequence ID" value="TPG52707.1"/>
    <property type="molecule type" value="Genomic_DNA"/>
</dbReference>
<evidence type="ECO:0000256" key="3">
    <source>
        <dbReference type="ARBA" id="ARBA00023315"/>
    </source>
</evidence>
<evidence type="ECO:0000256" key="4">
    <source>
        <dbReference type="SAM" id="Phobius"/>
    </source>
</evidence>
<comment type="pathway">
    <text evidence="1">Lipid metabolism.</text>
</comment>
<dbReference type="Proteomes" id="UP000319931">
    <property type="component" value="Unassembled WGS sequence"/>
</dbReference>
<keyword evidence="4" id="KW-0472">Membrane</keyword>
<organism evidence="6 7">
    <name type="scientific">Sphingomonas glacialis</name>
    <dbReference type="NCBI Taxonomy" id="658225"/>
    <lineage>
        <taxon>Bacteria</taxon>
        <taxon>Pseudomonadati</taxon>
        <taxon>Pseudomonadota</taxon>
        <taxon>Alphaproteobacteria</taxon>
        <taxon>Sphingomonadales</taxon>
        <taxon>Sphingomonadaceae</taxon>
        <taxon>Sphingomonas</taxon>
    </lineage>
</organism>
<keyword evidence="4" id="KW-0812">Transmembrane</keyword>
<dbReference type="PANTHER" id="PTHR10434">
    <property type="entry name" value="1-ACYL-SN-GLYCEROL-3-PHOSPHATE ACYLTRANSFERASE"/>
    <property type="match status" value="1"/>
</dbReference>
<dbReference type="SUPFAM" id="SSF69593">
    <property type="entry name" value="Glycerol-3-phosphate (1)-acyltransferase"/>
    <property type="match status" value="1"/>
</dbReference>
<dbReference type="InterPro" id="IPR002123">
    <property type="entry name" value="Plipid/glycerol_acylTrfase"/>
</dbReference>
<gene>
    <name evidence="6" type="ORF">EAH76_12565</name>
</gene>
<evidence type="ECO:0000313" key="6">
    <source>
        <dbReference type="EMBL" id="TPG52707.1"/>
    </source>
</evidence>
<accession>A0A502FSY5</accession>
<dbReference type="PANTHER" id="PTHR10434:SF40">
    <property type="entry name" value="1-ACYL-SN-GLYCEROL-3-PHOSPHATE ACYLTRANSFERASE"/>
    <property type="match status" value="1"/>
</dbReference>
<comment type="caution">
    <text evidence="6">The sequence shown here is derived from an EMBL/GenBank/DDBJ whole genome shotgun (WGS) entry which is preliminary data.</text>
</comment>
<dbReference type="SMART" id="SM00563">
    <property type="entry name" value="PlsC"/>
    <property type="match status" value="1"/>
</dbReference>
<evidence type="ECO:0000256" key="2">
    <source>
        <dbReference type="ARBA" id="ARBA00022679"/>
    </source>
</evidence>
<keyword evidence="4" id="KW-1133">Transmembrane helix</keyword>
<dbReference type="GO" id="GO:0006654">
    <property type="term" value="P:phosphatidic acid biosynthetic process"/>
    <property type="evidence" value="ECO:0007669"/>
    <property type="project" value="TreeGrafter"/>
</dbReference>
<dbReference type="RefSeq" id="WP_140850623.1">
    <property type="nucleotide sequence ID" value="NZ_RCZC01000003.1"/>
</dbReference>
<reference evidence="6 7" key="1">
    <citation type="journal article" date="2019" name="Environ. Microbiol.">
        <title>Species interactions and distinct microbial communities in high Arctic permafrost affected cryosols are associated with the CH4 and CO2 gas fluxes.</title>
        <authorList>
            <person name="Altshuler I."/>
            <person name="Hamel J."/>
            <person name="Turney S."/>
            <person name="Magnuson E."/>
            <person name="Levesque R."/>
            <person name="Greer C."/>
            <person name="Whyte L.G."/>
        </authorList>
    </citation>
    <scope>NUCLEOTIDE SEQUENCE [LARGE SCALE GENOMIC DNA]</scope>
    <source>
        <strain evidence="6 7">E6.1</strain>
    </source>
</reference>
<evidence type="ECO:0000259" key="5">
    <source>
        <dbReference type="SMART" id="SM00563"/>
    </source>
</evidence>
<dbReference type="CDD" id="cd07989">
    <property type="entry name" value="LPLAT_AGPAT-like"/>
    <property type="match status" value="1"/>
</dbReference>
<protein>
    <submittedName>
        <fullName evidence="6">1-acyl-sn-glycerol-3-phosphate acyltransferase</fullName>
    </submittedName>
</protein>
<keyword evidence="3 6" id="KW-0012">Acyltransferase</keyword>
<name>A0A502FSY5_9SPHN</name>
<sequence>MIALRNLLFKLFFYGGSVPIVMTTPISALISWRALVAHTHFWTRWHGWTTRHILDIHQRIEGGRFGDMAFGGAPVLYAAKHQSMYETLELGRMLRNPAIVMKQELTDIPVWGWAAKRYGVIVVDREASAGALRRMLRDARAALSAKRSILIFPEGTRVEPGEQPELRAGFAGLYQMLKIPVVPVAIDSGMVWPKHGPKVPGTVTFRFGDPIPPGLPREEAERRVHAAINALDVPRD</sequence>
<feature type="domain" description="Phospholipid/glycerol acyltransferase" evidence="5">
    <location>
        <begin position="75"/>
        <end position="189"/>
    </location>
</feature>
<dbReference type="Pfam" id="PF01553">
    <property type="entry name" value="Acyltransferase"/>
    <property type="match status" value="1"/>
</dbReference>